<feature type="compositionally biased region" description="Acidic residues" evidence="1">
    <location>
        <begin position="665"/>
        <end position="692"/>
    </location>
</feature>
<dbReference type="EMBL" id="AP022560">
    <property type="protein sequence ID" value="BBW99321.1"/>
    <property type="molecule type" value="Genomic_DNA"/>
</dbReference>
<sequence>MPGKHRKVRRSRKSRVVRTSQRVVAIGAATATAAALTVGIPAEPKTDVTARIKRNIGLTSTVNPWQFSDLTFYDAASYDVFQTNVDLLIRGIVESNNRAAALQEAGIDLPSIVKDVLASPNLMLSSALGEVLSQIPVDLGQALGGVYGDATPVVLQALEELYPETGGISDLLSLLTLVGLDLSDPLNLAERDIPGLDVVTAGPVFTLLKMLGVDLGWVPELPNSVAAEINSTGYLQVGADGLLSTVVQRLTETQPDNPLIGQLQGVIDNLPIDAPAATQVRVPVAMGVGLGAFAIATGYDKVVADLPNQPGGLNYTGDNAAQGSVTVLPMLLLFNPARPNGGALARFYPMFDSADIDVVNPRTEITTSGTATIIPMLIDVGVAYHPMSDLAAWANPFSLANNAMAGLFPTYMLRGLDFDAVQEQIDAQIAEAAASAAEGNPLALNLYVTIPPVTLPLLEPLYLLSDAVHMMGGPQLNFFTRLANALAPALTSLVNLGYTDVFYNPVTGAFERSYADAGTPVPFGTRPTFDLGFVIGVVLTQLVVGFWREFLSGNPTPPTPNVLATLQDFLSGNLFRAVAGGLSSIVVAPPADEDPEASENALLSAESTEEGVADETFTAATFFSTEALSSGEELEDEAVVEELAVGEDVVEESVDGAADHEVEVADEIDAGEDTVASEDDPEKDPDEADSDEQAVSQNSGNLDDTSGSYTPRHAEPEDTVDSYTPRHAKPDDTSGSYSPRHAKPDDTSGSSSPRHAKPDDTSASSTPRRERTESAGPGGSIIRDTANAFRPGRSTTKPSGGGRHAAADDTDTGTSSATNTEGGAGNASASDAGASDSAD</sequence>
<gene>
    <name evidence="2" type="ORF">MMOR_02580</name>
</gene>
<dbReference type="KEGG" id="mmor:MMOR_02580"/>
<evidence type="ECO:0008006" key="4">
    <source>
        <dbReference type="Google" id="ProtNLM"/>
    </source>
</evidence>
<evidence type="ECO:0000313" key="2">
    <source>
        <dbReference type="EMBL" id="BBW99321.1"/>
    </source>
</evidence>
<reference evidence="2 3" key="1">
    <citation type="journal article" date="2019" name="Emerg. Microbes Infect.">
        <title>Comprehensive subspecies identification of 175 nontuberculous mycobacteria species based on 7547 genomic profiles.</title>
        <authorList>
            <person name="Matsumoto Y."/>
            <person name="Kinjo T."/>
            <person name="Motooka D."/>
            <person name="Nabeya D."/>
            <person name="Jung N."/>
            <person name="Uechi K."/>
            <person name="Horii T."/>
            <person name="Iida T."/>
            <person name="Fujita J."/>
            <person name="Nakamura S."/>
        </authorList>
    </citation>
    <scope>NUCLEOTIDE SEQUENCE [LARGE SCALE GENOMIC DNA]</scope>
    <source>
        <strain evidence="2 3">JCM 6375</strain>
    </source>
</reference>
<feature type="compositionally biased region" description="Low complexity" evidence="1">
    <location>
        <begin position="826"/>
        <end position="839"/>
    </location>
</feature>
<evidence type="ECO:0000256" key="1">
    <source>
        <dbReference type="SAM" id="MobiDB-lite"/>
    </source>
</evidence>
<feature type="region of interest" description="Disordered" evidence="1">
    <location>
        <begin position="665"/>
        <end position="839"/>
    </location>
</feature>
<evidence type="ECO:0000313" key="3">
    <source>
        <dbReference type="Proteomes" id="UP000466681"/>
    </source>
</evidence>
<name>A0AAD1H6A7_9MYCO</name>
<dbReference type="AlphaFoldDB" id="A0AAD1H6A7"/>
<proteinExistence type="predicted"/>
<dbReference type="Proteomes" id="UP000466681">
    <property type="component" value="Chromosome"/>
</dbReference>
<feature type="region of interest" description="Disordered" evidence="1">
    <location>
        <begin position="590"/>
        <end position="611"/>
    </location>
</feature>
<feature type="compositionally biased region" description="Polar residues" evidence="1">
    <location>
        <begin position="693"/>
        <end position="709"/>
    </location>
</feature>
<protein>
    <recommendedName>
        <fullName evidence="4">PE-PPE domain-containing protein</fullName>
    </recommendedName>
</protein>
<accession>A0AAD1H6A7</accession>
<keyword evidence="3" id="KW-1185">Reference proteome</keyword>
<organism evidence="2 3">
    <name type="scientific">Mycolicibacterium moriokaense</name>
    <dbReference type="NCBI Taxonomy" id="39691"/>
    <lineage>
        <taxon>Bacteria</taxon>
        <taxon>Bacillati</taxon>
        <taxon>Actinomycetota</taxon>
        <taxon>Actinomycetes</taxon>
        <taxon>Mycobacteriales</taxon>
        <taxon>Mycobacteriaceae</taxon>
        <taxon>Mycolicibacterium</taxon>
    </lineage>
</organism>